<dbReference type="PANTHER" id="PTHR46673:SF1">
    <property type="entry name" value="4F2 CELL-SURFACE ANTIGEN HEAVY CHAIN"/>
    <property type="match status" value="1"/>
</dbReference>
<dbReference type="GO" id="GO:0016324">
    <property type="term" value="C:apical plasma membrane"/>
    <property type="evidence" value="ECO:0007669"/>
    <property type="project" value="TreeGrafter"/>
</dbReference>
<accession>A0A8V5GZN7</accession>
<dbReference type="Proteomes" id="UP000694405">
    <property type="component" value="Chromosome 22"/>
</dbReference>
<dbReference type="InterPro" id="IPR017853">
    <property type="entry name" value="GH"/>
</dbReference>
<feature type="chain" id="PRO_5043826240" evidence="1">
    <location>
        <begin position="28"/>
        <end position="186"/>
    </location>
</feature>
<keyword evidence="1" id="KW-0732">Signal</keyword>
<dbReference type="AlphaFoldDB" id="A0A8C6IRR6"/>
<dbReference type="SUPFAM" id="SSF51445">
    <property type="entry name" value="(Trans)glycosidases"/>
    <property type="match status" value="1"/>
</dbReference>
<dbReference type="Gene3D" id="2.60.40.1180">
    <property type="entry name" value="Golgi alpha-mannosidase II"/>
    <property type="match status" value="1"/>
</dbReference>
<feature type="signal peptide" evidence="1">
    <location>
        <begin position="1"/>
        <end position="27"/>
    </location>
</feature>
<reference evidence="2" key="2">
    <citation type="submission" date="2025-08" db="UniProtKB">
        <authorList>
            <consortium name="Ensembl"/>
        </authorList>
    </citation>
    <scope>IDENTIFICATION</scope>
</reference>
<protein>
    <submittedName>
        <fullName evidence="2">Uncharacterized protein</fullName>
    </submittedName>
</protein>
<dbReference type="GO" id="GO:0015823">
    <property type="term" value="P:phenylalanine transport"/>
    <property type="evidence" value="ECO:0007669"/>
    <property type="project" value="TreeGrafter"/>
</dbReference>
<dbReference type="InterPro" id="IPR013780">
    <property type="entry name" value="Glyco_hydro_b"/>
</dbReference>
<name>A0A8C6IRR6_MELUD</name>
<dbReference type="InterPro" id="IPR042280">
    <property type="entry name" value="SLC3A2"/>
</dbReference>
<accession>A0A8C6IRR6</accession>
<evidence type="ECO:0000256" key="1">
    <source>
        <dbReference type="SAM" id="SignalP"/>
    </source>
</evidence>
<reference evidence="2" key="1">
    <citation type="submission" date="2020-03" db="EMBL/GenBank/DDBJ databases">
        <title>Melopsittacus undulatus (budgerigar) genome, bMelUnd1, maternal haplotype with Z.</title>
        <authorList>
            <person name="Gedman G."/>
            <person name="Mountcastle J."/>
            <person name="Haase B."/>
            <person name="Formenti G."/>
            <person name="Wright T."/>
            <person name="Apodaca J."/>
            <person name="Pelan S."/>
            <person name="Chow W."/>
            <person name="Rhie A."/>
            <person name="Howe K."/>
            <person name="Fedrigo O."/>
            <person name="Jarvis E.D."/>
        </authorList>
    </citation>
    <scope>NUCLEOTIDE SEQUENCE [LARGE SCALE GENOMIC DNA]</scope>
</reference>
<organism evidence="2 3">
    <name type="scientific">Melopsittacus undulatus</name>
    <name type="common">Budgerigar</name>
    <name type="synonym">Psittacus undulatus</name>
    <dbReference type="NCBI Taxonomy" id="13146"/>
    <lineage>
        <taxon>Eukaryota</taxon>
        <taxon>Metazoa</taxon>
        <taxon>Chordata</taxon>
        <taxon>Craniata</taxon>
        <taxon>Vertebrata</taxon>
        <taxon>Euteleostomi</taxon>
        <taxon>Archelosauria</taxon>
        <taxon>Archosauria</taxon>
        <taxon>Dinosauria</taxon>
        <taxon>Saurischia</taxon>
        <taxon>Theropoda</taxon>
        <taxon>Coelurosauria</taxon>
        <taxon>Aves</taxon>
        <taxon>Neognathae</taxon>
        <taxon>Neoaves</taxon>
        <taxon>Telluraves</taxon>
        <taxon>Australaves</taxon>
        <taxon>Psittaciformes</taxon>
        <taxon>Psittaculidae</taxon>
        <taxon>Melopsittacus</taxon>
    </lineage>
</organism>
<dbReference type="GO" id="GO:0015190">
    <property type="term" value="F:L-leucine transmembrane transporter activity"/>
    <property type="evidence" value="ECO:0007669"/>
    <property type="project" value="TreeGrafter"/>
</dbReference>
<dbReference type="GO" id="GO:1904273">
    <property type="term" value="P:L-alanine import across plasma membrane"/>
    <property type="evidence" value="ECO:0007669"/>
    <property type="project" value="TreeGrafter"/>
</dbReference>
<reference evidence="2" key="3">
    <citation type="submission" date="2025-09" db="UniProtKB">
        <authorList>
            <consortium name="Ensembl"/>
        </authorList>
    </citation>
    <scope>IDENTIFICATION</scope>
</reference>
<dbReference type="Ensembl" id="ENSMUNT00000001981.2">
    <property type="protein sequence ID" value="ENSMUNP00000001696.2"/>
    <property type="gene ID" value="ENSMUNG00000001458.2"/>
</dbReference>
<keyword evidence="3" id="KW-1185">Reference proteome</keyword>
<evidence type="ECO:0000313" key="2">
    <source>
        <dbReference type="Ensembl" id="ENSMUNP00000001696.2"/>
    </source>
</evidence>
<dbReference type="GO" id="GO:1903801">
    <property type="term" value="P:L-leucine import across plasma membrane"/>
    <property type="evidence" value="ECO:0007669"/>
    <property type="project" value="TreeGrafter"/>
</dbReference>
<dbReference type="PANTHER" id="PTHR46673">
    <property type="entry name" value="4F2 CELL-SURFACE ANTIGEN HEAVY CHAIN"/>
    <property type="match status" value="1"/>
</dbReference>
<evidence type="ECO:0000313" key="3">
    <source>
        <dbReference type="Proteomes" id="UP000694405"/>
    </source>
</evidence>
<proteinExistence type="predicted"/>
<dbReference type="GO" id="GO:0015180">
    <property type="term" value="F:L-alanine transmembrane transporter activity"/>
    <property type="evidence" value="ECO:0007669"/>
    <property type="project" value="TreeGrafter"/>
</dbReference>
<dbReference type="GO" id="GO:0015173">
    <property type="term" value="F:aromatic amino acid transmembrane transporter activity"/>
    <property type="evidence" value="ECO:0007669"/>
    <property type="project" value="TreeGrafter"/>
</dbReference>
<sequence length="186" mass="20063">MMGGPLRAPQLLLLLWTLPGTPVLSYGDEVGLMDDDQGWLPGTPQPGQVWGRGGGGEGKHTFWGKKAMDLGCCGAEGGIWLLELCRRLAALRAQERSLSLGDAEAIPAGSAAAFLRIWDQSKRFLVVLNPGEQPMDEVTLRDPRLPPQATLQLSTHHPPPPEPHVDLGALKLRPFEGLLLSFPSPP</sequence>
<dbReference type="Gene3D" id="3.20.20.80">
    <property type="entry name" value="Glycosidases"/>
    <property type="match status" value="1"/>
</dbReference>
<dbReference type="GO" id="GO:0016323">
    <property type="term" value="C:basolateral plasma membrane"/>
    <property type="evidence" value="ECO:0007669"/>
    <property type="project" value="TreeGrafter"/>
</dbReference>